<accession>A0A284RXS4</accession>
<evidence type="ECO:0000313" key="2">
    <source>
        <dbReference type="EMBL" id="SJL13554.1"/>
    </source>
</evidence>
<dbReference type="Proteomes" id="UP000219338">
    <property type="component" value="Unassembled WGS sequence"/>
</dbReference>
<name>A0A284RXS4_ARMOS</name>
<keyword evidence="3" id="KW-1185">Reference proteome</keyword>
<dbReference type="AlphaFoldDB" id="A0A284RXS4"/>
<dbReference type="STRING" id="47428.A0A284RXS4"/>
<sequence length="184" mass="20498">MGPGHQSNVLLTLTLSYDYRWPGFDSDAHRSIIATHDPFSSRLDLDTHSNNYARGLDTAPARRQVCLKVGGRRLSLSARHKPHVDTSTTEPTPARAVDDTVLDYPRPTGPPAAGEERHDPHHQEELPPKKDKKQHGYLENEKKMREFAHHKAEANRPTRDVQPEHKGFGAGGRIAQPGGKSIDL</sequence>
<reference evidence="3" key="1">
    <citation type="journal article" date="2017" name="Nat. Ecol. Evol.">
        <title>Genome expansion and lineage-specific genetic innovations in the forest pathogenic fungi Armillaria.</title>
        <authorList>
            <person name="Sipos G."/>
            <person name="Prasanna A.N."/>
            <person name="Walter M.C."/>
            <person name="O'Connor E."/>
            <person name="Balint B."/>
            <person name="Krizsan K."/>
            <person name="Kiss B."/>
            <person name="Hess J."/>
            <person name="Varga T."/>
            <person name="Slot J."/>
            <person name="Riley R."/>
            <person name="Boka B."/>
            <person name="Rigling D."/>
            <person name="Barry K."/>
            <person name="Lee J."/>
            <person name="Mihaltcheva S."/>
            <person name="LaButti K."/>
            <person name="Lipzen A."/>
            <person name="Waldron R."/>
            <person name="Moloney N.M."/>
            <person name="Sperisen C."/>
            <person name="Kredics L."/>
            <person name="Vagvoelgyi C."/>
            <person name="Patrignani A."/>
            <person name="Fitzpatrick D."/>
            <person name="Nagy I."/>
            <person name="Doyle S."/>
            <person name="Anderson J.B."/>
            <person name="Grigoriev I.V."/>
            <person name="Gueldener U."/>
            <person name="Muensterkoetter M."/>
            <person name="Nagy L.G."/>
        </authorList>
    </citation>
    <scope>NUCLEOTIDE SEQUENCE [LARGE SCALE GENOMIC DNA]</scope>
    <source>
        <strain evidence="3">C18/9</strain>
    </source>
</reference>
<dbReference type="EMBL" id="FUEG01000020">
    <property type="protein sequence ID" value="SJL13554.1"/>
    <property type="molecule type" value="Genomic_DNA"/>
</dbReference>
<feature type="compositionally biased region" description="Basic and acidic residues" evidence="1">
    <location>
        <begin position="114"/>
        <end position="167"/>
    </location>
</feature>
<gene>
    <name evidence="2" type="ORF">ARMOST_16998</name>
</gene>
<organism evidence="2 3">
    <name type="scientific">Armillaria ostoyae</name>
    <name type="common">Armillaria root rot fungus</name>
    <dbReference type="NCBI Taxonomy" id="47428"/>
    <lineage>
        <taxon>Eukaryota</taxon>
        <taxon>Fungi</taxon>
        <taxon>Dikarya</taxon>
        <taxon>Basidiomycota</taxon>
        <taxon>Agaricomycotina</taxon>
        <taxon>Agaricomycetes</taxon>
        <taxon>Agaricomycetidae</taxon>
        <taxon>Agaricales</taxon>
        <taxon>Marasmiineae</taxon>
        <taxon>Physalacriaceae</taxon>
        <taxon>Armillaria</taxon>
    </lineage>
</organism>
<proteinExistence type="predicted"/>
<protein>
    <submittedName>
        <fullName evidence="2">Uncharacterized protein</fullName>
    </submittedName>
</protein>
<evidence type="ECO:0000313" key="3">
    <source>
        <dbReference type="Proteomes" id="UP000219338"/>
    </source>
</evidence>
<dbReference type="OMA" id="REFAHHK"/>
<feature type="region of interest" description="Disordered" evidence="1">
    <location>
        <begin position="77"/>
        <end position="184"/>
    </location>
</feature>
<dbReference type="OrthoDB" id="3228420at2759"/>
<evidence type="ECO:0000256" key="1">
    <source>
        <dbReference type="SAM" id="MobiDB-lite"/>
    </source>
</evidence>